<dbReference type="InterPro" id="IPR010033">
    <property type="entry name" value="HAD_SF_ppase_IIIC"/>
</dbReference>
<dbReference type="Gene3D" id="3.40.50.1110">
    <property type="entry name" value="SGNH hydrolase"/>
    <property type="match status" value="1"/>
</dbReference>
<evidence type="ECO:0000313" key="2">
    <source>
        <dbReference type="EMBL" id="MDO6413679.1"/>
    </source>
</evidence>
<dbReference type="RefSeq" id="WP_303540311.1">
    <property type="nucleotide sequence ID" value="NZ_JAUOTP010000002.1"/>
</dbReference>
<feature type="domain" description="BF1531-like N-terminal" evidence="1">
    <location>
        <begin position="102"/>
        <end position="277"/>
    </location>
</feature>
<accession>A0ABT8Y5T4</accession>
<dbReference type="EMBL" id="JAUOTP010000002">
    <property type="protein sequence ID" value="MDO6413679.1"/>
    <property type="molecule type" value="Genomic_DNA"/>
</dbReference>
<evidence type="ECO:0000313" key="3">
    <source>
        <dbReference type="Proteomes" id="UP001169764"/>
    </source>
</evidence>
<dbReference type="NCBIfam" id="TIGR01681">
    <property type="entry name" value="HAD-SF-IIIC"/>
    <property type="match status" value="1"/>
</dbReference>
<sequence>MLHEGRRKAAQAFEPIHPIIQGVFLTSPSGPSANLYWLPSIDDWSVRIAEIERSEVGEAAWNALVALAGVKLDFVRVGRLDKALMRLFGDGPPVNLATRPIRLAVLASSTTAQLASALRVAGLRRGLWITLYEPDYGQYRQELANPASGLYGFAPTAILFALDAGHLVGDVDPALNPESAEAVVHQRCDLLQSLWRSARAAFGAQIIQQTVLPVFPPLLGSNEQNLPGSRAAIAAEMNARLRAIVGAEGVGLLAIDAWATQLGLDAWHDPVLWHRAKQEITPRAAPLYGDLVARLLAAGQGRASKALVLDLDNTLWGGVIGDDGLQGIVVGQGDPLGEAFAAFQTYAAGLERRGILLAACSKNDESNALSPFEHHPDMVLRRSRFSAFVANWDDKASNLKEIARQLNIGLDSLVFVDDNPFERNLVRRELPMVSVPELPEDPALFARCLADAGYFEGLTITAEDRGRTALYETNREREASRTKATDLNGYLASLEMALSWRTFDRVGLARTVQLINKTNQFNLTTRRYTEDEVAAVMTDPSAFGLQFRLTDRFGDNGIIAVIIGRVDGAGLCFLDTWLMSCRVLGRRVEEATLAVVVEQAIAHGATELVGCFRRTAQNGMVADHYDRLGFTPLPGQPGDTERLYRRDVAETAHDFPITIRSE</sequence>
<dbReference type="Proteomes" id="UP001169764">
    <property type="component" value="Unassembled WGS sequence"/>
</dbReference>
<dbReference type="InterPro" id="IPR036514">
    <property type="entry name" value="SGNH_hydro_sf"/>
</dbReference>
<organism evidence="2 3">
    <name type="scientific">Sphingomonas natans</name>
    <dbReference type="NCBI Taxonomy" id="3063330"/>
    <lineage>
        <taxon>Bacteria</taxon>
        <taxon>Pseudomonadati</taxon>
        <taxon>Pseudomonadota</taxon>
        <taxon>Alphaproteobacteria</taxon>
        <taxon>Sphingomonadales</taxon>
        <taxon>Sphingomonadaceae</taxon>
        <taxon>Sphingomonas</taxon>
    </lineage>
</organism>
<keyword evidence="3" id="KW-1185">Reference proteome</keyword>
<dbReference type="NCBIfam" id="TIGR01686">
    <property type="entry name" value="FkbH"/>
    <property type="match status" value="1"/>
</dbReference>
<dbReference type="InterPro" id="IPR010037">
    <property type="entry name" value="FkbH_domain"/>
</dbReference>
<comment type="caution">
    <text evidence="2">The sequence shown here is derived from an EMBL/GenBank/DDBJ whole genome shotgun (WGS) entry which is preliminary data.</text>
</comment>
<dbReference type="Gene3D" id="3.40.50.1000">
    <property type="entry name" value="HAD superfamily/HAD-like"/>
    <property type="match status" value="1"/>
</dbReference>
<dbReference type="Pfam" id="PF21211">
    <property type="entry name" value="FkbH_N"/>
    <property type="match status" value="1"/>
</dbReference>
<proteinExistence type="predicted"/>
<dbReference type="InterPro" id="IPR023214">
    <property type="entry name" value="HAD_sf"/>
</dbReference>
<reference evidence="2" key="1">
    <citation type="submission" date="2023-07" db="EMBL/GenBank/DDBJ databases">
        <authorList>
            <person name="Kim M."/>
        </authorList>
    </citation>
    <scope>NUCLEOTIDE SEQUENCE</scope>
    <source>
        <strain evidence="2">BIUV-7</strain>
    </source>
</reference>
<dbReference type="InterPro" id="IPR036412">
    <property type="entry name" value="HAD-like_sf"/>
</dbReference>
<protein>
    <submittedName>
        <fullName evidence="2">HAD-IIIC family phosphatase</fullName>
    </submittedName>
</protein>
<name>A0ABT8Y5T4_9SPHN</name>
<evidence type="ECO:0000259" key="1">
    <source>
        <dbReference type="Pfam" id="PF21211"/>
    </source>
</evidence>
<dbReference type="SUPFAM" id="SSF56784">
    <property type="entry name" value="HAD-like"/>
    <property type="match status" value="1"/>
</dbReference>
<dbReference type="InterPro" id="IPR049369">
    <property type="entry name" value="BF1531-like_N"/>
</dbReference>
<gene>
    <name evidence="2" type="ORF">Q4F19_04720</name>
</gene>